<comment type="caution">
    <text evidence="1">The sequence shown here is derived from an EMBL/GenBank/DDBJ whole genome shotgun (WGS) entry which is preliminary data.</text>
</comment>
<dbReference type="RefSeq" id="WP_183859791.1">
    <property type="nucleotide sequence ID" value="NZ_JACHFH010000007.1"/>
</dbReference>
<dbReference type="EMBL" id="JACHFH010000007">
    <property type="protein sequence ID" value="MBB5335630.1"/>
    <property type="molecule type" value="Genomic_DNA"/>
</dbReference>
<name>A0A840UHG5_9FIRM</name>
<gene>
    <name evidence="1" type="ORF">HNR32_000762</name>
</gene>
<accession>A0A840UHG5</accession>
<protein>
    <submittedName>
        <fullName evidence="1">Uncharacterized protein</fullName>
    </submittedName>
</protein>
<reference evidence="1 2" key="1">
    <citation type="submission" date="2020-08" db="EMBL/GenBank/DDBJ databases">
        <title>Genomic Encyclopedia of Type Strains, Phase IV (KMG-IV): sequencing the most valuable type-strain genomes for metagenomic binning, comparative biology and taxonomic classification.</title>
        <authorList>
            <person name="Goeker M."/>
        </authorList>
    </citation>
    <scope>NUCLEOTIDE SEQUENCE [LARGE SCALE GENOMIC DNA]</scope>
    <source>
        <strain evidence="1 2">DSM 24661</strain>
    </source>
</reference>
<evidence type="ECO:0000313" key="1">
    <source>
        <dbReference type="EMBL" id="MBB5335630.1"/>
    </source>
</evidence>
<proteinExistence type="predicted"/>
<sequence>MNTEKLKDKLGDKLQALQEPKQEIASLTKPNTTIVPIDSNYIALTNNALDIIKENLKNQPLSVQLFDIVKSPSGGATSFTVPGLSGDEIYKELTGIVLDYATPRAYWDTPDPVEGTPPVCYSHDSLMSYEGKPCKHCPFNDFGSKDGESNAKACKEFVMIFLLRPDNIMPIIIRVPVTSKLIFQRYMTRLIGKMMPLSGVVTKITLDKTTNKTGQPYSLYNFEAVSILSSEESAKARTFGKQFMDIVNAAELNIQEAS</sequence>
<dbReference type="AlphaFoldDB" id="A0A840UHG5"/>
<organism evidence="1 2">
    <name type="scientific">Pectinatus brassicae</name>
    <dbReference type="NCBI Taxonomy" id="862415"/>
    <lineage>
        <taxon>Bacteria</taxon>
        <taxon>Bacillati</taxon>
        <taxon>Bacillota</taxon>
        <taxon>Negativicutes</taxon>
        <taxon>Selenomonadales</taxon>
        <taxon>Selenomonadaceae</taxon>
        <taxon>Pectinatus</taxon>
    </lineage>
</organism>
<evidence type="ECO:0000313" key="2">
    <source>
        <dbReference type="Proteomes" id="UP000559117"/>
    </source>
</evidence>
<dbReference type="Proteomes" id="UP000559117">
    <property type="component" value="Unassembled WGS sequence"/>
</dbReference>
<keyword evidence="2" id="KW-1185">Reference proteome</keyword>